<protein>
    <recommendedName>
        <fullName evidence="4">Phylloplanin-like</fullName>
    </recommendedName>
</protein>
<evidence type="ECO:0008006" key="4">
    <source>
        <dbReference type="Google" id="ProtNLM"/>
    </source>
</evidence>
<comment type="caution">
    <text evidence="2">The sequence shown here is derived from an EMBL/GenBank/DDBJ whole genome shotgun (WGS) entry which is preliminary data.</text>
</comment>
<reference evidence="2 3" key="1">
    <citation type="journal article" date="2023" name="Hortic Res">
        <title>Pangenome of water caltrop reveals structural variations and asymmetric subgenome divergence after allopolyploidization.</title>
        <authorList>
            <person name="Zhang X."/>
            <person name="Chen Y."/>
            <person name="Wang L."/>
            <person name="Yuan Y."/>
            <person name="Fang M."/>
            <person name="Shi L."/>
            <person name="Lu R."/>
            <person name="Comes H.P."/>
            <person name="Ma Y."/>
            <person name="Chen Y."/>
            <person name="Huang G."/>
            <person name="Zhou Y."/>
            <person name="Zheng Z."/>
            <person name="Qiu Y."/>
        </authorList>
    </citation>
    <scope>NUCLEOTIDE SEQUENCE [LARGE SCALE GENOMIC DNA]</scope>
    <source>
        <tissue evidence="2">Roots</tissue>
    </source>
</reference>
<organism evidence="2 3">
    <name type="scientific">Trapa incisa</name>
    <dbReference type="NCBI Taxonomy" id="236973"/>
    <lineage>
        <taxon>Eukaryota</taxon>
        <taxon>Viridiplantae</taxon>
        <taxon>Streptophyta</taxon>
        <taxon>Embryophyta</taxon>
        <taxon>Tracheophyta</taxon>
        <taxon>Spermatophyta</taxon>
        <taxon>Magnoliopsida</taxon>
        <taxon>eudicotyledons</taxon>
        <taxon>Gunneridae</taxon>
        <taxon>Pentapetalae</taxon>
        <taxon>rosids</taxon>
        <taxon>malvids</taxon>
        <taxon>Myrtales</taxon>
        <taxon>Lythraceae</taxon>
        <taxon>Trapa</taxon>
    </lineage>
</organism>
<dbReference type="PANTHER" id="PTHR34458">
    <property type="entry name" value="POLLEN OLE E 1 ALLERGEN AND EXTENSIN FAMILY PROTEIN-RELATED"/>
    <property type="match status" value="1"/>
</dbReference>
<keyword evidence="3" id="KW-1185">Reference proteome</keyword>
<dbReference type="AlphaFoldDB" id="A0AAN7JZG1"/>
<evidence type="ECO:0000256" key="1">
    <source>
        <dbReference type="SAM" id="SignalP"/>
    </source>
</evidence>
<feature type="signal peptide" evidence="1">
    <location>
        <begin position="1"/>
        <end position="30"/>
    </location>
</feature>
<dbReference type="Proteomes" id="UP001345219">
    <property type="component" value="Chromosome 8"/>
</dbReference>
<keyword evidence="1" id="KW-0732">Signal</keyword>
<proteinExistence type="predicted"/>
<sequence length="154" mass="15804">MAPSYSYSKLSLVISLMVVTVAMTNLKADAQFLGLISINGVLFCSANGSVTGSPTPAFINATVQLQCVPGTVVSTSVTNGSGAFSFLLNPLQFLLSTLLGTCRLRVATPLTACNATLSPTGVLTSALQLSGNIIAGLVNITQLVPSGFHLVNNI</sequence>
<gene>
    <name evidence="2" type="ORF">SAY87_009321</name>
</gene>
<feature type="chain" id="PRO_5042971902" description="Phylloplanin-like" evidence="1">
    <location>
        <begin position="31"/>
        <end position="154"/>
    </location>
</feature>
<dbReference type="EMBL" id="JAXIOK010000014">
    <property type="protein sequence ID" value="KAK4755564.1"/>
    <property type="molecule type" value="Genomic_DNA"/>
</dbReference>
<evidence type="ECO:0000313" key="3">
    <source>
        <dbReference type="Proteomes" id="UP001345219"/>
    </source>
</evidence>
<name>A0AAN7JZG1_9MYRT</name>
<evidence type="ECO:0000313" key="2">
    <source>
        <dbReference type="EMBL" id="KAK4755564.1"/>
    </source>
</evidence>
<accession>A0AAN7JZG1</accession>
<dbReference type="PANTHER" id="PTHR34458:SF5">
    <property type="entry name" value="POLLEN OLE E 1 ALLERGEN AND EXTENSIN FAMILY PROTEIN"/>
    <property type="match status" value="1"/>
</dbReference>
<dbReference type="InterPro" id="IPR040404">
    <property type="entry name" value="Phylloplanin-like"/>
</dbReference>